<dbReference type="EMBL" id="CP040098">
    <property type="protein sequence ID" value="QCQ20943.1"/>
    <property type="molecule type" value="Genomic_DNA"/>
</dbReference>
<dbReference type="PANTHER" id="PTHR47619">
    <property type="entry name" value="METALLO-HYDROLASE YYCJ-RELATED"/>
    <property type="match status" value="1"/>
</dbReference>
<keyword evidence="2" id="KW-0378">Hydrolase</keyword>
<reference evidence="2 3" key="1">
    <citation type="submission" date="2019-05" db="EMBL/GenBank/DDBJ databases">
        <title>The Complete Genome Sequence of the n-alkane-degrading Desulfoglaeba alkanexedens ALDC reveals multiple alkylsuccinate synthase gene clusters.</title>
        <authorList>
            <person name="Callaghan A.V."/>
            <person name="Davidova I.A."/>
            <person name="Duncan K.E."/>
            <person name="Morris B."/>
            <person name="McInerney M.J."/>
        </authorList>
    </citation>
    <scope>NUCLEOTIDE SEQUENCE [LARGE SCALE GENOMIC DNA]</scope>
    <source>
        <strain evidence="2 3">ALDC</strain>
    </source>
</reference>
<organism evidence="2 3">
    <name type="scientific">Desulfoglaeba alkanexedens ALDC</name>
    <dbReference type="NCBI Taxonomy" id="980445"/>
    <lineage>
        <taxon>Bacteria</taxon>
        <taxon>Pseudomonadati</taxon>
        <taxon>Thermodesulfobacteriota</taxon>
        <taxon>Syntrophobacteria</taxon>
        <taxon>Syntrophobacterales</taxon>
        <taxon>Syntrophobacteraceae</taxon>
        <taxon>Desulfoglaeba</taxon>
    </lineage>
</organism>
<dbReference type="InterPro" id="IPR052533">
    <property type="entry name" value="WalJ/YycJ-like"/>
</dbReference>
<dbReference type="Pfam" id="PF12706">
    <property type="entry name" value="Lactamase_B_2"/>
    <property type="match status" value="1"/>
</dbReference>
<sequence length="260" mass="28271">MPLLFQLLASGSKGNAVLVSSPTTQVLVDTGLSGKETIRRLDKTFARTGALQALVVTHEHQDHVRGVGVLSRRFGLPVYLTRGTLEHLPHSVGTLAEIQLFQPGQAFTIGDLTFHAFSTSHDAADPVGFVVDHNGTRLGVCTDLGTATQLVKTRLAGCHGLIVEANHDPQLLMNGPYPFHLKQRIRSRHGHLSNDDTCHLLEALHHPSLRTVVLAHLSEVNNRPDLVARCVASHLAGPQWSPIRFIVAAQHEVSEEAELP</sequence>
<proteinExistence type="predicted"/>
<name>A0A4P8L0A5_9BACT</name>
<dbReference type="RefSeq" id="WP_137422913.1">
    <property type="nucleotide sequence ID" value="NZ_CP040098.1"/>
</dbReference>
<dbReference type="InterPro" id="IPR036866">
    <property type="entry name" value="RibonucZ/Hydroxyglut_hydro"/>
</dbReference>
<gene>
    <name evidence="2" type="ORF">FDQ92_01245</name>
</gene>
<keyword evidence="3" id="KW-1185">Reference proteome</keyword>
<dbReference type="AlphaFoldDB" id="A0A4P8L0A5"/>
<dbReference type="GO" id="GO:0016787">
    <property type="term" value="F:hydrolase activity"/>
    <property type="evidence" value="ECO:0007669"/>
    <property type="project" value="UniProtKB-KW"/>
</dbReference>
<dbReference type="SUPFAM" id="SSF56281">
    <property type="entry name" value="Metallo-hydrolase/oxidoreductase"/>
    <property type="match status" value="1"/>
</dbReference>
<dbReference type="Proteomes" id="UP000298602">
    <property type="component" value="Chromosome"/>
</dbReference>
<dbReference type="KEGG" id="dax:FDQ92_01245"/>
<dbReference type="OrthoDB" id="9803916at2"/>
<evidence type="ECO:0000313" key="2">
    <source>
        <dbReference type="EMBL" id="QCQ20943.1"/>
    </source>
</evidence>
<dbReference type="Gene3D" id="3.60.15.10">
    <property type="entry name" value="Ribonuclease Z/Hydroxyacylglutathione hydrolase-like"/>
    <property type="match status" value="1"/>
</dbReference>
<protein>
    <submittedName>
        <fullName evidence="2">MBL fold metallo-hydrolase</fullName>
    </submittedName>
</protein>
<accession>A0A4P8L0A5</accession>
<reference evidence="2 3" key="2">
    <citation type="submission" date="2019-05" db="EMBL/GenBank/DDBJ databases">
        <authorList>
            <person name="Suflita J.M."/>
            <person name="Marks C.R."/>
        </authorList>
    </citation>
    <scope>NUCLEOTIDE SEQUENCE [LARGE SCALE GENOMIC DNA]</scope>
    <source>
        <strain evidence="2 3">ALDC</strain>
    </source>
</reference>
<evidence type="ECO:0000313" key="3">
    <source>
        <dbReference type="Proteomes" id="UP000298602"/>
    </source>
</evidence>
<dbReference type="SMART" id="SM00849">
    <property type="entry name" value="Lactamase_B"/>
    <property type="match status" value="1"/>
</dbReference>
<dbReference type="PANTHER" id="PTHR47619:SF1">
    <property type="entry name" value="EXODEOXYRIBONUCLEASE WALJ"/>
    <property type="match status" value="1"/>
</dbReference>
<feature type="domain" description="Metallo-beta-lactamase" evidence="1">
    <location>
        <begin position="13"/>
        <end position="180"/>
    </location>
</feature>
<evidence type="ECO:0000259" key="1">
    <source>
        <dbReference type="SMART" id="SM00849"/>
    </source>
</evidence>
<dbReference type="InterPro" id="IPR001279">
    <property type="entry name" value="Metallo-B-lactamas"/>
</dbReference>